<sequence length="130" mass="15272">MASNSMIYSAIIYLALTAHVLYAMWNRIKVVVAVEGRFEEAVIAYLFIVYLMPNFLIPIFWYEAPKNAECFNHWRDFQIFYNRVTTRSLPINLKRRSMWTAILVPCLSAASMIGTHFTMIHFSLWQVNKL</sequence>
<keyword evidence="1" id="KW-1133">Transmembrane helix</keyword>
<dbReference type="EMBL" id="MK749116">
    <property type="protein sequence ID" value="QHN69213.1"/>
    <property type="molecule type" value="mRNA"/>
</dbReference>
<dbReference type="AlphaFoldDB" id="A0A857N5D6"/>
<name>A0A857N5D6_9HYME</name>
<protein>
    <submittedName>
        <fullName evidence="2">Gustatory receptor 7</fullName>
    </submittedName>
</protein>
<keyword evidence="1" id="KW-0472">Membrane</keyword>
<keyword evidence="1" id="KW-0812">Transmembrane</keyword>
<feature type="transmembrane region" description="Helical" evidence="1">
    <location>
        <begin position="41"/>
        <end position="62"/>
    </location>
</feature>
<accession>A0A857N5D6</accession>
<keyword evidence="2" id="KW-0675">Receptor</keyword>
<proteinExistence type="evidence at transcript level"/>
<feature type="transmembrane region" description="Helical" evidence="1">
    <location>
        <begin position="98"/>
        <end position="124"/>
    </location>
</feature>
<feature type="transmembrane region" description="Helical" evidence="1">
    <location>
        <begin position="6"/>
        <end position="25"/>
    </location>
</feature>
<evidence type="ECO:0000256" key="1">
    <source>
        <dbReference type="SAM" id="Phobius"/>
    </source>
</evidence>
<reference evidence="2" key="1">
    <citation type="submission" date="2019-04" db="EMBL/GenBank/DDBJ databases">
        <authorList>
            <person name="Guo B."/>
            <person name="Lu P."/>
        </authorList>
    </citation>
    <scope>NUCLEOTIDE SEQUENCE</scope>
</reference>
<organism evidence="2">
    <name type="scientific">Sirex nitobei</name>
    <dbReference type="NCBI Taxonomy" id="1602346"/>
    <lineage>
        <taxon>Eukaryota</taxon>
        <taxon>Metazoa</taxon>
        <taxon>Ecdysozoa</taxon>
        <taxon>Arthropoda</taxon>
        <taxon>Hexapoda</taxon>
        <taxon>Insecta</taxon>
        <taxon>Pterygota</taxon>
        <taxon>Neoptera</taxon>
        <taxon>Endopterygota</taxon>
        <taxon>Hymenoptera</taxon>
        <taxon>Siricoidea</taxon>
        <taxon>Siricidae</taxon>
        <taxon>Sirex</taxon>
    </lineage>
</organism>
<evidence type="ECO:0000313" key="2">
    <source>
        <dbReference type="EMBL" id="QHN69213.1"/>
    </source>
</evidence>